<proteinExistence type="predicted"/>
<name>J9CQR2_9ZZZZ</name>
<protein>
    <submittedName>
        <fullName evidence="1">Secreted protein</fullName>
    </submittedName>
</protein>
<gene>
    <name evidence="1" type="ORF">EVA_09401</name>
</gene>
<accession>J9CQR2</accession>
<evidence type="ECO:0000313" key="1">
    <source>
        <dbReference type="EMBL" id="EJX02496.1"/>
    </source>
</evidence>
<organism evidence="1">
    <name type="scientific">gut metagenome</name>
    <dbReference type="NCBI Taxonomy" id="749906"/>
    <lineage>
        <taxon>unclassified sequences</taxon>
        <taxon>metagenomes</taxon>
        <taxon>organismal metagenomes</taxon>
    </lineage>
</organism>
<reference evidence="1" key="1">
    <citation type="journal article" date="2012" name="PLoS ONE">
        <title>Gene sets for utilization of primary and secondary nutrition supplies in the distal gut of endangered iberian lynx.</title>
        <authorList>
            <person name="Alcaide M."/>
            <person name="Messina E."/>
            <person name="Richter M."/>
            <person name="Bargiela R."/>
            <person name="Peplies J."/>
            <person name="Huws S.A."/>
            <person name="Newbold C.J."/>
            <person name="Golyshin P.N."/>
            <person name="Simon M.A."/>
            <person name="Lopez G."/>
            <person name="Yakimov M.M."/>
            <person name="Ferrer M."/>
        </authorList>
    </citation>
    <scope>NUCLEOTIDE SEQUENCE</scope>
</reference>
<dbReference type="EMBL" id="AMCI01002523">
    <property type="protein sequence ID" value="EJX02496.1"/>
    <property type="molecule type" value="Genomic_DNA"/>
</dbReference>
<sequence>MVPMLAVSLLSLLLTICPPPFSAIWLHSSPLHPA</sequence>
<dbReference type="AlphaFoldDB" id="J9CQR2"/>
<comment type="caution">
    <text evidence="1">The sequence shown here is derived from an EMBL/GenBank/DDBJ whole genome shotgun (WGS) entry which is preliminary data.</text>
</comment>